<dbReference type="InterPro" id="IPR000719">
    <property type="entry name" value="Prot_kinase_dom"/>
</dbReference>
<name>A0A378KU61_9GAMM</name>
<evidence type="ECO:0000313" key="2">
    <source>
        <dbReference type="EMBL" id="KTD43233.1"/>
    </source>
</evidence>
<sequence>MVDISDLSHLDETTKRALTQILQNDPATQFWGEGEHDQLNLNFRIIKHLSSERVRNGIPGPRVRYEVMDNEVFGAGNFGTFYRCRYTLSIDDNGELQVKERKPNRVRLIKVQDIIHQGESHLDLIITEATAMGQSDIFHCKPLVVDQDKTYIIMKELPGVQLYSLITDNTLTIQERYDLTVELVKALKVQIHDKGWIHRDLKPENILVYKNGDAFEVYIIDFGFISKINDRPIDCRGSPPYAAPECYSEIRVKNEETDIFALGMILMFLWNEIPVKPQCYAQLNDIFEKMYSDNRTIRPGIPKIIESLNALVNQLEPVVMETTSNTLHVYYDAEPDPLAAYLGF</sequence>
<dbReference type="InterPro" id="IPR011009">
    <property type="entry name" value="Kinase-like_dom_sf"/>
</dbReference>
<reference evidence="2 4" key="1">
    <citation type="submission" date="2015-11" db="EMBL/GenBank/DDBJ databases">
        <title>Genomic analysis of 38 Legionella species identifies large and diverse effector repertoires.</title>
        <authorList>
            <person name="Burstein D."/>
            <person name="Amaro F."/>
            <person name="Zusman T."/>
            <person name="Lifshitz Z."/>
            <person name="Cohen O."/>
            <person name="Gilbert J.A."/>
            <person name="Pupko T."/>
            <person name="Shuman H.A."/>
            <person name="Segal G."/>
        </authorList>
    </citation>
    <scope>NUCLEOTIDE SEQUENCE [LARGE SCALE GENOMIC DNA]</scope>
    <source>
        <strain evidence="2 4">ATCC 49507</strain>
    </source>
</reference>
<dbReference type="EMBL" id="LNYR01000048">
    <property type="protein sequence ID" value="KTD43233.1"/>
    <property type="molecule type" value="Genomic_DNA"/>
</dbReference>
<reference evidence="3 5" key="2">
    <citation type="submission" date="2018-06" db="EMBL/GenBank/DDBJ databases">
        <authorList>
            <consortium name="Pathogen Informatics"/>
            <person name="Doyle S."/>
        </authorList>
    </citation>
    <scope>NUCLEOTIDE SEQUENCE [LARGE SCALE GENOMIC DNA]</scope>
    <source>
        <strain evidence="3 5">NCTC12376</strain>
    </source>
</reference>
<dbReference type="EMBL" id="UGOW01000001">
    <property type="protein sequence ID" value="STY18112.1"/>
    <property type="molecule type" value="Genomic_DNA"/>
</dbReference>
<dbReference type="CDD" id="cd00180">
    <property type="entry name" value="PKc"/>
    <property type="match status" value="1"/>
</dbReference>
<dbReference type="SMART" id="SM00220">
    <property type="entry name" value="S_TKc"/>
    <property type="match status" value="1"/>
</dbReference>
<dbReference type="Proteomes" id="UP000054639">
    <property type="component" value="Unassembled WGS sequence"/>
</dbReference>
<organism evidence="3 5">
    <name type="scientific">Legionella quateirensis</name>
    <dbReference type="NCBI Taxonomy" id="45072"/>
    <lineage>
        <taxon>Bacteria</taxon>
        <taxon>Pseudomonadati</taxon>
        <taxon>Pseudomonadota</taxon>
        <taxon>Gammaproteobacteria</taxon>
        <taxon>Legionellales</taxon>
        <taxon>Legionellaceae</taxon>
        <taxon>Legionella</taxon>
    </lineage>
</organism>
<evidence type="ECO:0000259" key="1">
    <source>
        <dbReference type="PROSITE" id="PS50011"/>
    </source>
</evidence>
<dbReference type="PROSITE" id="PS50011">
    <property type="entry name" value="PROTEIN_KINASE_DOM"/>
    <property type="match status" value="1"/>
</dbReference>
<keyword evidence="3" id="KW-0808">Transferase</keyword>
<feature type="domain" description="Protein kinase" evidence="1">
    <location>
        <begin position="67"/>
        <end position="331"/>
    </location>
</feature>
<evidence type="ECO:0000313" key="5">
    <source>
        <dbReference type="Proteomes" id="UP000254230"/>
    </source>
</evidence>
<accession>A0A378KU61</accession>
<dbReference type="Pfam" id="PF00069">
    <property type="entry name" value="Pkinase"/>
    <property type="match status" value="1"/>
</dbReference>
<gene>
    <name evidence="3" type="primary">afsK_2</name>
    <name evidence="2" type="ORF">Lqua_3134</name>
    <name evidence="3" type="ORF">NCTC12376_01928</name>
</gene>
<dbReference type="GO" id="GO:0004674">
    <property type="term" value="F:protein serine/threonine kinase activity"/>
    <property type="evidence" value="ECO:0007669"/>
    <property type="project" value="UniProtKB-EC"/>
</dbReference>
<dbReference type="AlphaFoldDB" id="A0A378KU61"/>
<dbReference type="RefSeq" id="WP_058475258.1">
    <property type="nucleotide sequence ID" value="NZ_CAAAIL010000010.1"/>
</dbReference>
<keyword evidence="4" id="KW-1185">Reference proteome</keyword>
<dbReference type="STRING" id="45072.Lqua_3134"/>
<proteinExistence type="predicted"/>
<evidence type="ECO:0000313" key="4">
    <source>
        <dbReference type="Proteomes" id="UP000054639"/>
    </source>
</evidence>
<dbReference type="Gene3D" id="1.10.510.10">
    <property type="entry name" value="Transferase(Phosphotransferase) domain 1"/>
    <property type="match status" value="1"/>
</dbReference>
<keyword evidence="3" id="KW-0418">Kinase</keyword>
<dbReference type="SUPFAM" id="SSF56112">
    <property type="entry name" value="Protein kinase-like (PK-like)"/>
    <property type="match status" value="1"/>
</dbReference>
<dbReference type="GO" id="GO:0005524">
    <property type="term" value="F:ATP binding"/>
    <property type="evidence" value="ECO:0007669"/>
    <property type="project" value="InterPro"/>
</dbReference>
<dbReference type="PANTHER" id="PTHR44167">
    <property type="entry name" value="OVARIAN-SPECIFIC SERINE/THREONINE-PROTEIN KINASE LOK-RELATED"/>
    <property type="match status" value="1"/>
</dbReference>
<evidence type="ECO:0000313" key="3">
    <source>
        <dbReference type="EMBL" id="STY18112.1"/>
    </source>
</evidence>
<dbReference type="Proteomes" id="UP000254230">
    <property type="component" value="Unassembled WGS sequence"/>
</dbReference>
<dbReference type="EC" id="2.7.11.1" evidence="3"/>
<dbReference type="GO" id="GO:0005737">
    <property type="term" value="C:cytoplasm"/>
    <property type="evidence" value="ECO:0007669"/>
    <property type="project" value="TreeGrafter"/>
</dbReference>
<dbReference type="PANTHER" id="PTHR44167:SF24">
    <property type="entry name" value="SERINE_THREONINE-PROTEIN KINASE CHK2"/>
    <property type="match status" value="1"/>
</dbReference>
<protein>
    <submittedName>
        <fullName evidence="3">Ser/Thr protein kinase</fullName>
        <ecNumber evidence="3">2.7.11.1</ecNumber>
    </submittedName>
</protein>